<organism evidence="2">
    <name type="scientific">Oryza sativa subsp. japonica</name>
    <name type="common">Rice</name>
    <dbReference type="NCBI Taxonomy" id="39947"/>
    <lineage>
        <taxon>Eukaryota</taxon>
        <taxon>Viridiplantae</taxon>
        <taxon>Streptophyta</taxon>
        <taxon>Embryophyta</taxon>
        <taxon>Tracheophyta</taxon>
        <taxon>Spermatophyta</taxon>
        <taxon>Magnoliopsida</taxon>
        <taxon>Liliopsida</taxon>
        <taxon>Poales</taxon>
        <taxon>Poaceae</taxon>
        <taxon>BOP clade</taxon>
        <taxon>Oryzoideae</taxon>
        <taxon>Oryzeae</taxon>
        <taxon>Oryzinae</taxon>
        <taxon>Oryza</taxon>
        <taxon>Oryza sativa</taxon>
    </lineage>
</organism>
<accession>B9ETM3</accession>
<feature type="transmembrane region" description="Helical" evidence="1">
    <location>
        <begin position="69"/>
        <end position="89"/>
    </location>
</feature>
<reference evidence="2" key="1">
    <citation type="journal article" date="2005" name="PLoS Biol.">
        <title>The genomes of Oryza sativa: a history of duplications.</title>
        <authorList>
            <person name="Yu J."/>
            <person name="Wang J."/>
            <person name="Lin W."/>
            <person name="Li S."/>
            <person name="Li H."/>
            <person name="Zhou J."/>
            <person name="Ni P."/>
            <person name="Dong W."/>
            <person name="Hu S."/>
            <person name="Zeng C."/>
            <person name="Zhang J."/>
            <person name="Zhang Y."/>
            <person name="Li R."/>
            <person name="Xu Z."/>
            <person name="Li S."/>
            <person name="Li X."/>
            <person name="Zheng H."/>
            <person name="Cong L."/>
            <person name="Lin L."/>
            <person name="Yin J."/>
            <person name="Geng J."/>
            <person name="Li G."/>
            <person name="Shi J."/>
            <person name="Liu J."/>
            <person name="Lv H."/>
            <person name="Li J."/>
            <person name="Wang J."/>
            <person name="Deng Y."/>
            <person name="Ran L."/>
            <person name="Shi X."/>
            <person name="Wang X."/>
            <person name="Wu Q."/>
            <person name="Li C."/>
            <person name="Ren X."/>
            <person name="Wang J."/>
            <person name="Wang X."/>
            <person name="Li D."/>
            <person name="Liu D."/>
            <person name="Zhang X."/>
            <person name="Ji Z."/>
            <person name="Zhao W."/>
            <person name="Sun Y."/>
            <person name="Zhang Z."/>
            <person name="Bao J."/>
            <person name="Han Y."/>
            <person name="Dong L."/>
            <person name="Ji J."/>
            <person name="Chen P."/>
            <person name="Wu S."/>
            <person name="Liu J."/>
            <person name="Xiao Y."/>
            <person name="Bu D."/>
            <person name="Tan J."/>
            <person name="Yang L."/>
            <person name="Ye C."/>
            <person name="Zhang J."/>
            <person name="Xu J."/>
            <person name="Zhou Y."/>
            <person name="Yu Y."/>
            <person name="Zhang B."/>
            <person name="Zhuang S."/>
            <person name="Wei H."/>
            <person name="Liu B."/>
            <person name="Lei M."/>
            <person name="Yu H."/>
            <person name="Li Y."/>
            <person name="Xu H."/>
            <person name="Wei S."/>
            <person name="He X."/>
            <person name="Fang L."/>
            <person name="Zhang Z."/>
            <person name="Zhang Y."/>
            <person name="Huang X."/>
            <person name="Su Z."/>
            <person name="Tong W."/>
            <person name="Li J."/>
            <person name="Tong Z."/>
            <person name="Li S."/>
            <person name="Ye J."/>
            <person name="Wang L."/>
            <person name="Fang L."/>
            <person name="Lei T."/>
            <person name="Chen C."/>
            <person name="Chen H."/>
            <person name="Xu Z."/>
            <person name="Li H."/>
            <person name="Huang H."/>
            <person name="Zhang F."/>
            <person name="Xu H."/>
            <person name="Li N."/>
            <person name="Zhao C."/>
            <person name="Li S."/>
            <person name="Dong L."/>
            <person name="Huang Y."/>
            <person name="Li L."/>
            <person name="Xi Y."/>
            <person name="Qi Q."/>
            <person name="Li W."/>
            <person name="Zhang B."/>
            <person name="Hu W."/>
            <person name="Zhang Y."/>
            <person name="Tian X."/>
            <person name="Jiao Y."/>
            <person name="Liang X."/>
            <person name="Jin J."/>
            <person name="Gao L."/>
            <person name="Zheng W."/>
            <person name="Hao B."/>
            <person name="Liu S."/>
            <person name="Wang W."/>
            <person name="Yuan L."/>
            <person name="Cao M."/>
            <person name="McDermott J."/>
            <person name="Samudrala R."/>
            <person name="Wang J."/>
            <person name="Wong G.K."/>
            <person name="Yang H."/>
        </authorList>
    </citation>
    <scope>NUCLEOTIDE SEQUENCE [LARGE SCALE GENOMIC DNA]</scope>
</reference>
<evidence type="ECO:0000256" key="1">
    <source>
        <dbReference type="SAM" id="Phobius"/>
    </source>
</evidence>
<dbReference type="EMBL" id="CM000138">
    <property type="protein sequence ID" value="EEE54044.1"/>
    <property type="molecule type" value="Genomic_DNA"/>
</dbReference>
<keyword evidence="1" id="KW-0472">Membrane</keyword>
<dbReference type="Proteomes" id="UP000007752">
    <property type="component" value="Chromosome 1"/>
</dbReference>
<keyword evidence="1" id="KW-1133">Transmembrane helix</keyword>
<name>B9ETM3_ORYSJ</name>
<sequence>MARQASIAIATPSSFLPCSRPQQATIPTEARSSPVFAARHLFHHYALSPLDREGRKEVGRSPTTFVGDMFLICTALLTFGMGMCIMFYGSRSIQKPGMQVDNLHLGSFNLKSS</sequence>
<keyword evidence="1" id="KW-0812">Transmembrane</keyword>
<reference evidence="2" key="2">
    <citation type="submission" date="2008-12" db="EMBL/GenBank/DDBJ databases">
        <title>Improved gene annotation of the rice (Oryza sativa) genomes.</title>
        <authorList>
            <person name="Wang J."/>
            <person name="Li R."/>
            <person name="Fan W."/>
            <person name="Huang Q."/>
            <person name="Zhang J."/>
            <person name="Zhou Y."/>
            <person name="Hu Y."/>
            <person name="Zi S."/>
            <person name="Li J."/>
            <person name="Ni P."/>
            <person name="Zheng H."/>
            <person name="Zhang Y."/>
            <person name="Zhao M."/>
            <person name="Hao Q."/>
            <person name="McDermott J."/>
            <person name="Samudrala R."/>
            <person name="Kristiansen K."/>
            <person name="Wong G.K.-S."/>
        </authorList>
    </citation>
    <scope>NUCLEOTIDE SEQUENCE</scope>
</reference>
<gene>
    <name evidence="2" type="ORF">OsJ_00726</name>
</gene>
<proteinExistence type="predicted"/>
<evidence type="ECO:0000313" key="2">
    <source>
        <dbReference type="EMBL" id="EEE54044.1"/>
    </source>
</evidence>
<dbReference type="AlphaFoldDB" id="B9ETM3"/>
<protein>
    <submittedName>
        <fullName evidence="2">Uncharacterized protein</fullName>
    </submittedName>
</protein>